<accession>A0A7I8IAY8</accession>
<dbReference type="EMBL" id="LR743588">
    <property type="protein sequence ID" value="CAA2614784.1"/>
    <property type="molecule type" value="Genomic_DNA"/>
</dbReference>
<reference evidence="1" key="1">
    <citation type="submission" date="2019-12" db="EMBL/GenBank/DDBJ databases">
        <authorList>
            <person name="Scholz U."/>
            <person name="Mascher M."/>
            <person name="Fiebig A."/>
        </authorList>
    </citation>
    <scope>NUCLEOTIDE SEQUENCE</scope>
</reference>
<name>A0A7I8IAY8_SPIIN</name>
<gene>
    <name evidence="1" type="ORF">SI7747_01001154</name>
    <name evidence="2" type="ORF">SI8410_01001276</name>
</gene>
<organism evidence="1">
    <name type="scientific">Spirodela intermedia</name>
    <name type="common">Intermediate duckweed</name>
    <dbReference type="NCBI Taxonomy" id="51605"/>
    <lineage>
        <taxon>Eukaryota</taxon>
        <taxon>Viridiplantae</taxon>
        <taxon>Streptophyta</taxon>
        <taxon>Embryophyta</taxon>
        <taxon>Tracheophyta</taxon>
        <taxon>Spermatophyta</taxon>
        <taxon>Magnoliopsida</taxon>
        <taxon>Liliopsida</taxon>
        <taxon>Araceae</taxon>
        <taxon>Lemnoideae</taxon>
        <taxon>Spirodela</taxon>
    </lineage>
</organism>
<evidence type="ECO:0000313" key="1">
    <source>
        <dbReference type="EMBL" id="CAA2614784.1"/>
    </source>
</evidence>
<proteinExistence type="predicted"/>
<evidence type="ECO:0000313" key="3">
    <source>
        <dbReference type="Proteomes" id="UP000663760"/>
    </source>
</evidence>
<dbReference type="Proteomes" id="UP000663760">
    <property type="component" value="Chromosome 1"/>
</dbReference>
<protein>
    <submittedName>
        <fullName evidence="1">Uncharacterized protein</fullName>
    </submittedName>
</protein>
<evidence type="ECO:0000313" key="2">
    <source>
        <dbReference type="EMBL" id="CAA7389198.1"/>
    </source>
</evidence>
<keyword evidence="3" id="KW-1185">Reference proteome</keyword>
<dbReference type="EMBL" id="LR746264">
    <property type="protein sequence ID" value="CAA7389198.1"/>
    <property type="molecule type" value="Genomic_DNA"/>
</dbReference>
<sequence length="15" mass="1675">MSCFSIMYMDISSCG</sequence>